<dbReference type="PANTHER" id="PTHR10587:SF128">
    <property type="entry name" value="POLYSACCHARIDE DEACETYLASE PDAB-RELATED"/>
    <property type="match status" value="1"/>
</dbReference>
<dbReference type="Proteomes" id="UP001519287">
    <property type="component" value="Unassembled WGS sequence"/>
</dbReference>
<dbReference type="PROSITE" id="PS51677">
    <property type="entry name" value="NODB"/>
    <property type="match status" value="1"/>
</dbReference>
<dbReference type="EMBL" id="JAGGLB010000002">
    <property type="protein sequence ID" value="MBP1989180.1"/>
    <property type="molecule type" value="Genomic_DNA"/>
</dbReference>
<dbReference type="SUPFAM" id="SSF88713">
    <property type="entry name" value="Glycoside hydrolase/deacetylase"/>
    <property type="match status" value="1"/>
</dbReference>
<dbReference type="PANTHER" id="PTHR10587">
    <property type="entry name" value="GLYCOSYL TRANSFERASE-RELATED"/>
    <property type="match status" value="1"/>
</dbReference>
<feature type="domain" description="NodB homology" evidence="1">
    <location>
        <begin position="15"/>
        <end position="195"/>
    </location>
</feature>
<name>A0ABS4INS3_9BACL</name>
<dbReference type="RefSeq" id="WP_209970013.1">
    <property type="nucleotide sequence ID" value="NZ_JAGGLB010000002.1"/>
</dbReference>
<dbReference type="InterPro" id="IPR011330">
    <property type="entry name" value="Glyco_hydro/deAcase_b/a-brl"/>
</dbReference>
<accession>A0ABS4INS3</accession>
<comment type="caution">
    <text evidence="2">The sequence shown here is derived from an EMBL/GenBank/DDBJ whole genome shotgun (WGS) entry which is preliminary data.</text>
</comment>
<organism evidence="2 3">
    <name type="scientific">Paenibacillus eucommiae</name>
    <dbReference type="NCBI Taxonomy" id="1355755"/>
    <lineage>
        <taxon>Bacteria</taxon>
        <taxon>Bacillati</taxon>
        <taxon>Bacillota</taxon>
        <taxon>Bacilli</taxon>
        <taxon>Bacillales</taxon>
        <taxon>Paenibacillaceae</taxon>
        <taxon>Paenibacillus</taxon>
    </lineage>
</organism>
<dbReference type="InterPro" id="IPR002509">
    <property type="entry name" value="NODB_dom"/>
</dbReference>
<evidence type="ECO:0000313" key="2">
    <source>
        <dbReference type="EMBL" id="MBP1989180.1"/>
    </source>
</evidence>
<evidence type="ECO:0000259" key="1">
    <source>
        <dbReference type="PROSITE" id="PS51677"/>
    </source>
</evidence>
<dbReference type="InterPro" id="IPR050248">
    <property type="entry name" value="Polysacc_deacetylase_ArnD"/>
</dbReference>
<dbReference type="Pfam" id="PF01522">
    <property type="entry name" value="Polysacc_deac_1"/>
    <property type="match status" value="1"/>
</dbReference>
<keyword evidence="3" id="KW-1185">Reference proteome</keyword>
<evidence type="ECO:0000313" key="3">
    <source>
        <dbReference type="Proteomes" id="UP001519287"/>
    </source>
</evidence>
<sequence length="214" mass="24442">MSHPPVIEKINTRKRVVALTFNIANGSRVPIRMLSLLRQLGITQATFFLTGMWVRAHPAIARRIRRMGYEIASHGHQHQNYTEHSNKWIEKEVYAARKAIHKATGVWTQMLRTPSGDLDARVVRKLLRLKQTIVHWDTDSLDWKYKHIPTIVSRVVPKAHPGAIILLHACDPWTQSLTALPLIVNGLKHKGYNFVTVSQLLTEAEPGLSRYRKG</sequence>
<dbReference type="Gene3D" id="3.20.20.370">
    <property type="entry name" value="Glycoside hydrolase/deacetylase"/>
    <property type="match status" value="1"/>
</dbReference>
<reference evidence="2 3" key="1">
    <citation type="submission" date="2021-03" db="EMBL/GenBank/DDBJ databases">
        <title>Genomic Encyclopedia of Type Strains, Phase IV (KMG-IV): sequencing the most valuable type-strain genomes for metagenomic binning, comparative biology and taxonomic classification.</title>
        <authorList>
            <person name="Goeker M."/>
        </authorList>
    </citation>
    <scope>NUCLEOTIDE SEQUENCE [LARGE SCALE GENOMIC DNA]</scope>
    <source>
        <strain evidence="2 3">DSM 26048</strain>
    </source>
</reference>
<proteinExistence type="predicted"/>
<protein>
    <submittedName>
        <fullName evidence="2">Peptidoglycan/xylan/chitin deacetylase (PgdA/CDA1 family)</fullName>
    </submittedName>
</protein>
<gene>
    <name evidence="2" type="ORF">J2Z66_000775</name>
</gene>